<dbReference type="AlphaFoldDB" id="A0A1X7DYB5"/>
<dbReference type="PROSITE" id="PS50931">
    <property type="entry name" value="HTH_LYSR"/>
    <property type="match status" value="1"/>
</dbReference>
<accession>A0A1X7DYB5</accession>
<protein>
    <submittedName>
        <fullName evidence="6">Transcriptional regulator, LysR family</fullName>
    </submittedName>
</protein>
<reference evidence="6 7" key="1">
    <citation type="submission" date="2017-04" db="EMBL/GenBank/DDBJ databases">
        <authorList>
            <person name="Afonso C.L."/>
            <person name="Miller P.J."/>
            <person name="Scott M.A."/>
            <person name="Spackman E."/>
            <person name="Goraichik I."/>
            <person name="Dimitrov K.M."/>
            <person name="Suarez D.L."/>
            <person name="Swayne D.E."/>
        </authorList>
    </citation>
    <scope>NUCLEOTIDE SEQUENCE [LARGE SCALE GENOMIC DNA]</scope>
    <source>
        <strain evidence="6 7">A2P</strain>
    </source>
</reference>
<dbReference type="GO" id="GO:0003700">
    <property type="term" value="F:DNA-binding transcription factor activity"/>
    <property type="evidence" value="ECO:0007669"/>
    <property type="project" value="InterPro"/>
</dbReference>
<dbReference type="SUPFAM" id="SSF46785">
    <property type="entry name" value="Winged helix' DNA-binding domain"/>
    <property type="match status" value="1"/>
</dbReference>
<dbReference type="Gene3D" id="3.40.190.290">
    <property type="match status" value="1"/>
</dbReference>
<proteinExistence type="inferred from homology"/>
<dbReference type="CDD" id="cd08474">
    <property type="entry name" value="PBP2_CrgA_like_5"/>
    <property type="match status" value="1"/>
</dbReference>
<gene>
    <name evidence="6" type="ORF">SAMN02982917_1197</name>
</gene>
<dbReference type="Pfam" id="PF00126">
    <property type="entry name" value="HTH_1"/>
    <property type="match status" value="1"/>
</dbReference>
<dbReference type="Pfam" id="PF03466">
    <property type="entry name" value="LysR_substrate"/>
    <property type="match status" value="1"/>
</dbReference>
<sequence>MKLVSLAEKWFPCGMDPLLSGSDYNQLRAFLAVGETLSFSRAAERLGVSPSALSQLVRGFEERVGVRLLNRTTRSVALTDAGENLFRRVQPAVSELGDAIGQVRRYRERPSGIVRVHSFRAAAELYIEPMLADFARDFPDVVLDITLDDAVVDLVAGGFDAAIRIGEVIDRDMIAVRLGPDLRQIAVASPDYLDRHGRPAHPRDLVGHRCIRWRWPGHVMPYAWEFFGNGSWFEVAVEGPLIFNDKDMALRATLRGIGIGFCVEDAVAGHIAAGELVPLLEDWSAAFPGRFLCYPRQRQMAPALRAFIDAVRAVDSKAIGSRAGEDVDAGHGMQARGKEE</sequence>
<feature type="domain" description="HTH lysR-type" evidence="5">
    <location>
        <begin position="23"/>
        <end position="79"/>
    </location>
</feature>
<dbReference type="PANTHER" id="PTHR30537:SF1">
    <property type="entry name" value="HTH-TYPE TRANSCRIPTIONAL REGULATOR PGRR"/>
    <property type="match status" value="1"/>
</dbReference>
<dbReference type="GO" id="GO:0043565">
    <property type="term" value="F:sequence-specific DNA binding"/>
    <property type="evidence" value="ECO:0007669"/>
    <property type="project" value="TreeGrafter"/>
</dbReference>
<evidence type="ECO:0000256" key="2">
    <source>
        <dbReference type="ARBA" id="ARBA00023015"/>
    </source>
</evidence>
<dbReference type="Proteomes" id="UP000192936">
    <property type="component" value="Unassembled WGS sequence"/>
</dbReference>
<evidence type="ECO:0000259" key="5">
    <source>
        <dbReference type="PROSITE" id="PS50931"/>
    </source>
</evidence>
<evidence type="ECO:0000256" key="1">
    <source>
        <dbReference type="ARBA" id="ARBA00009437"/>
    </source>
</evidence>
<dbReference type="GO" id="GO:0006351">
    <property type="term" value="P:DNA-templated transcription"/>
    <property type="evidence" value="ECO:0007669"/>
    <property type="project" value="TreeGrafter"/>
</dbReference>
<dbReference type="SUPFAM" id="SSF53850">
    <property type="entry name" value="Periplasmic binding protein-like II"/>
    <property type="match status" value="1"/>
</dbReference>
<dbReference type="InterPro" id="IPR036390">
    <property type="entry name" value="WH_DNA-bd_sf"/>
</dbReference>
<dbReference type="FunFam" id="1.10.10.10:FF:000001">
    <property type="entry name" value="LysR family transcriptional regulator"/>
    <property type="match status" value="1"/>
</dbReference>
<dbReference type="PANTHER" id="PTHR30537">
    <property type="entry name" value="HTH-TYPE TRANSCRIPTIONAL REGULATOR"/>
    <property type="match status" value="1"/>
</dbReference>
<organism evidence="6 7">
    <name type="scientific">Azospirillum oryzae</name>
    <dbReference type="NCBI Taxonomy" id="286727"/>
    <lineage>
        <taxon>Bacteria</taxon>
        <taxon>Pseudomonadati</taxon>
        <taxon>Pseudomonadota</taxon>
        <taxon>Alphaproteobacteria</taxon>
        <taxon>Rhodospirillales</taxon>
        <taxon>Azospirillaceae</taxon>
        <taxon>Azospirillum</taxon>
    </lineage>
</organism>
<keyword evidence="4" id="KW-0804">Transcription</keyword>
<dbReference type="InterPro" id="IPR005119">
    <property type="entry name" value="LysR_subst-bd"/>
</dbReference>
<name>A0A1X7DYB5_9PROT</name>
<keyword evidence="3" id="KW-0238">DNA-binding</keyword>
<evidence type="ECO:0000256" key="3">
    <source>
        <dbReference type="ARBA" id="ARBA00023125"/>
    </source>
</evidence>
<dbReference type="Gene3D" id="1.10.10.10">
    <property type="entry name" value="Winged helix-like DNA-binding domain superfamily/Winged helix DNA-binding domain"/>
    <property type="match status" value="1"/>
</dbReference>
<evidence type="ECO:0000313" key="7">
    <source>
        <dbReference type="Proteomes" id="UP000192936"/>
    </source>
</evidence>
<dbReference type="STRING" id="286727.SAMN02982917_1197"/>
<evidence type="ECO:0000256" key="4">
    <source>
        <dbReference type="ARBA" id="ARBA00023163"/>
    </source>
</evidence>
<keyword evidence="2" id="KW-0805">Transcription regulation</keyword>
<dbReference type="InterPro" id="IPR036388">
    <property type="entry name" value="WH-like_DNA-bd_sf"/>
</dbReference>
<dbReference type="InterPro" id="IPR058163">
    <property type="entry name" value="LysR-type_TF_proteobact-type"/>
</dbReference>
<dbReference type="InterPro" id="IPR000847">
    <property type="entry name" value="LysR_HTH_N"/>
</dbReference>
<comment type="similarity">
    <text evidence="1">Belongs to the LysR transcriptional regulatory family.</text>
</comment>
<dbReference type="EMBL" id="FXAK01000001">
    <property type="protein sequence ID" value="SMF24041.1"/>
    <property type="molecule type" value="Genomic_DNA"/>
</dbReference>
<evidence type="ECO:0000313" key="6">
    <source>
        <dbReference type="EMBL" id="SMF24041.1"/>
    </source>
</evidence>